<dbReference type="PANTHER" id="PTHR33406">
    <property type="entry name" value="MEMBRANE PROTEIN MJ1562-RELATED"/>
    <property type="match status" value="1"/>
</dbReference>
<feature type="transmembrane region" description="Helical" evidence="8">
    <location>
        <begin position="539"/>
        <end position="562"/>
    </location>
</feature>
<feature type="transmembrane region" description="Helical" evidence="8">
    <location>
        <begin position="654"/>
        <end position="672"/>
    </location>
</feature>
<gene>
    <name evidence="10" type="ORF">CLV30_11139</name>
</gene>
<evidence type="ECO:0000313" key="11">
    <source>
        <dbReference type="Proteomes" id="UP000243528"/>
    </source>
</evidence>
<feature type="region of interest" description="Disordered" evidence="7">
    <location>
        <begin position="341"/>
        <end position="367"/>
    </location>
</feature>
<protein>
    <submittedName>
        <fullName evidence="10">RND superfamily putative drug exporter</fullName>
    </submittedName>
</protein>
<evidence type="ECO:0000313" key="10">
    <source>
        <dbReference type="EMBL" id="PSL02084.1"/>
    </source>
</evidence>
<keyword evidence="11" id="KW-1185">Reference proteome</keyword>
<keyword evidence="5 8" id="KW-1133">Transmembrane helix</keyword>
<keyword evidence="6 8" id="KW-0472">Membrane</keyword>
<feature type="transmembrane region" description="Helical" evidence="8">
    <location>
        <begin position="180"/>
        <end position="200"/>
    </location>
</feature>
<dbReference type="Proteomes" id="UP000243528">
    <property type="component" value="Unassembled WGS sequence"/>
</dbReference>
<proteinExistence type="inferred from homology"/>
<feature type="compositionally biased region" description="Low complexity" evidence="7">
    <location>
        <begin position="343"/>
        <end position="361"/>
    </location>
</feature>
<dbReference type="InterPro" id="IPR000731">
    <property type="entry name" value="SSD"/>
</dbReference>
<evidence type="ECO:0000256" key="1">
    <source>
        <dbReference type="ARBA" id="ARBA00004651"/>
    </source>
</evidence>
<dbReference type="OrthoDB" id="7051771at2"/>
<dbReference type="InterPro" id="IPR050545">
    <property type="entry name" value="Mycobact_MmpL"/>
</dbReference>
<reference evidence="10 11" key="1">
    <citation type="submission" date="2018-03" db="EMBL/GenBank/DDBJ databases">
        <title>Genomic Encyclopedia of Archaeal and Bacterial Type Strains, Phase II (KMG-II): from individual species to whole genera.</title>
        <authorList>
            <person name="Goeker M."/>
        </authorList>
    </citation>
    <scope>NUCLEOTIDE SEQUENCE [LARGE SCALE GENOMIC DNA]</scope>
    <source>
        <strain evidence="10 11">DSM 45211</strain>
    </source>
</reference>
<feature type="transmembrane region" description="Helical" evidence="8">
    <location>
        <begin position="383"/>
        <end position="403"/>
    </location>
</feature>
<dbReference type="PANTHER" id="PTHR33406:SF11">
    <property type="entry name" value="MEMBRANE PROTEIN SCO6666-RELATED"/>
    <property type="match status" value="1"/>
</dbReference>
<dbReference type="InterPro" id="IPR004869">
    <property type="entry name" value="MMPL_dom"/>
</dbReference>
<name>A0A2P8DXY6_9ACTN</name>
<feature type="transmembrane region" description="Helical" evidence="8">
    <location>
        <begin position="307"/>
        <end position="331"/>
    </location>
</feature>
<evidence type="ECO:0000256" key="3">
    <source>
        <dbReference type="ARBA" id="ARBA00022475"/>
    </source>
</evidence>
<accession>A0A2P8DXY6</accession>
<organism evidence="10 11">
    <name type="scientific">Haloactinopolyspora alba</name>
    <dbReference type="NCBI Taxonomy" id="648780"/>
    <lineage>
        <taxon>Bacteria</taxon>
        <taxon>Bacillati</taxon>
        <taxon>Actinomycetota</taxon>
        <taxon>Actinomycetes</taxon>
        <taxon>Jiangellales</taxon>
        <taxon>Jiangellaceae</taxon>
        <taxon>Haloactinopolyspora</taxon>
    </lineage>
</organism>
<comment type="caution">
    <text evidence="10">The sequence shown here is derived from an EMBL/GenBank/DDBJ whole genome shotgun (WGS) entry which is preliminary data.</text>
</comment>
<comment type="similarity">
    <text evidence="2">Belongs to the resistance-nodulation-cell division (RND) (TC 2.A.6) family. MmpL subfamily.</text>
</comment>
<evidence type="ECO:0000256" key="4">
    <source>
        <dbReference type="ARBA" id="ARBA00022692"/>
    </source>
</evidence>
<dbReference type="EMBL" id="PYGE01000011">
    <property type="protein sequence ID" value="PSL02084.1"/>
    <property type="molecule type" value="Genomic_DNA"/>
</dbReference>
<feature type="domain" description="SSD" evidence="9">
    <location>
        <begin position="238"/>
        <end position="329"/>
    </location>
</feature>
<feature type="transmembrane region" description="Helical" evidence="8">
    <location>
        <begin position="569"/>
        <end position="591"/>
    </location>
</feature>
<dbReference type="RefSeq" id="WP_106538100.1">
    <property type="nucleotide sequence ID" value="NZ_PYGE01000011.1"/>
</dbReference>
<keyword evidence="4 8" id="KW-0812">Transmembrane</keyword>
<dbReference type="AlphaFoldDB" id="A0A2P8DXY6"/>
<evidence type="ECO:0000259" key="9">
    <source>
        <dbReference type="PROSITE" id="PS50156"/>
    </source>
</evidence>
<feature type="transmembrane region" description="Helical" evidence="8">
    <location>
        <begin position="232"/>
        <end position="251"/>
    </location>
</feature>
<dbReference type="Pfam" id="PF03176">
    <property type="entry name" value="MMPL"/>
    <property type="match status" value="2"/>
</dbReference>
<feature type="transmembrane region" description="Helical" evidence="8">
    <location>
        <begin position="207"/>
        <end position="226"/>
    </location>
</feature>
<dbReference type="PROSITE" id="PS50156">
    <property type="entry name" value="SSD"/>
    <property type="match status" value="1"/>
</dbReference>
<evidence type="ECO:0000256" key="5">
    <source>
        <dbReference type="ARBA" id="ARBA00022989"/>
    </source>
</evidence>
<dbReference type="GO" id="GO:0005886">
    <property type="term" value="C:plasma membrane"/>
    <property type="evidence" value="ECO:0007669"/>
    <property type="project" value="UniProtKB-SubCell"/>
</dbReference>
<dbReference type="Gene3D" id="1.20.1640.10">
    <property type="entry name" value="Multidrug efflux transporter AcrB transmembrane domain"/>
    <property type="match status" value="2"/>
</dbReference>
<feature type="transmembrane region" description="Helical" evidence="8">
    <location>
        <begin position="603"/>
        <end position="622"/>
    </location>
</feature>
<evidence type="ECO:0000256" key="2">
    <source>
        <dbReference type="ARBA" id="ARBA00010157"/>
    </source>
</evidence>
<feature type="transmembrane region" description="Helical" evidence="8">
    <location>
        <begin position="684"/>
        <end position="707"/>
    </location>
</feature>
<feature type="transmembrane region" description="Helical" evidence="8">
    <location>
        <begin position="272"/>
        <end position="301"/>
    </location>
</feature>
<comment type="subcellular location">
    <subcellularLocation>
        <location evidence="1">Cell membrane</location>
        <topology evidence="1">Multi-pass membrane protein</topology>
    </subcellularLocation>
</comment>
<evidence type="ECO:0000256" key="7">
    <source>
        <dbReference type="SAM" id="MobiDB-lite"/>
    </source>
</evidence>
<dbReference type="SUPFAM" id="SSF82866">
    <property type="entry name" value="Multidrug efflux transporter AcrB transmembrane domain"/>
    <property type="match status" value="2"/>
</dbReference>
<sequence>MATLLYRIGRWTFRRRRLVGSLWLAALILVGAAAMTAESGPEAELSMPGTESQEAFDLLNERFPEADAEGAEARIVFRAPEGQQVTAPEHQETIQDTITELAENDQVASSTDPFATDAVSQDGTTAYATVTYTEQTAGLDEATIAALEEVAAVNADSELTVEVGGSALEAEESMGGTSELIGLAVAAVVLIITFGSLIAAGLPLLTALIGVGAGLLSISALAAPLGLSSTSFILAMMLGLAVGIDYALFIATRYRSERAEGRAPEEAAGRAVGTAGSAVVFAGLTVIIALAGLAVIGIPILTKMGMAAAGTVALAVLVALTLVPPFLGFFGRRMLPRSMRKSGATTATTATADAATGTTGAPSGRGRQGLGVRWARLVLRRPVAVLVTAVFGLGAVALPATSLELGLSGDESLSTETTQRRAYDLLSEGFGPGFNGPLTVVVDTQDAADPQLAGDRTAETISGMDGVVSVTEPAFDEAGDTATLTVVPETAPSDSETSDLVHTIRDEVDRIEADTGAEVLVTGTTAMSIDVSQALSDALIPYLAVVVGLAFLLLTVVFRSLLVPLKATLGFLLSVGAALGVVVAVFQWGWAADLFGVGQTGPVVSLMPIFMIGVVFGLAMDYEVFMVSRMREAYVHGESPNQSIVSGFRHSGRVVAAAAIIMISIFAGFIGLSDPIIKTLGVGLAAAVAFDAFVVRMAIAPAVLRLLGHRAWWLPRSLDRMLPNVDVEGEALDRAQHAATPADETQQPAPTGS</sequence>
<evidence type="ECO:0000256" key="6">
    <source>
        <dbReference type="ARBA" id="ARBA00023136"/>
    </source>
</evidence>
<evidence type="ECO:0000256" key="8">
    <source>
        <dbReference type="SAM" id="Phobius"/>
    </source>
</evidence>
<keyword evidence="3" id="KW-1003">Cell membrane</keyword>